<comment type="caution">
    <text evidence="3">The sequence shown here is derived from an EMBL/GenBank/DDBJ whole genome shotgun (WGS) entry which is preliminary data.</text>
</comment>
<feature type="coiled-coil region" evidence="1">
    <location>
        <begin position="53"/>
        <end position="80"/>
    </location>
</feature>
<dbReference type="EMBL" id="NBNE01001246">
    <property type="protein sequence ID" value="OWZ14853.1"/>
    <property type="molecule type" value="Genomic_DNA"/>
</dbReference>
<dbReference type="Proteomes" id="UP000198211">
    <property type="component" value="Unassembled WGS sequence"/>
</dbReference>
<organism evidence="3 4">
    <name type="scientific">Phytophthora megakarya</name>
    <dbReference type="NCBI Taxonomy" id="4795"/>
    <lineage>
        <taxon>Eukaryota</taxon>
        <taxon>Sar</taxon>
        <taxon>Stramenopiles</taxon>
        <taxon>Oomycota</taxon>
        <taxon>Peronosporomycetes</taxon>
        <taxon>Peronosporales</taxon>
        <taxon>Peronosporaceae</taxon>
        <taxon>Phytophthora</taxon>
    </lineage>
</organism>
<name>A0A225WAV0_9STRA</name>
<gene>
    <name evidence="3" type="ORF">PHMEG_00011600</name>
</gene>
<proteinExistence type="predicted"/>
<keyword evidence="1" id="KW-0175">Coiled coil</keyword>
<sequence length="274" mass="31262">MVTGGEARGHHPKSTPGKPKSSRAKSNKPIKTKEDRQKIRHRERCRVNQELYRERQRFMVQTLEAKIQNLQQEIRILNRQSHENSPTPTANSLWVVATQYFHHYQNFILAPTVFRGAAQEFLRETMGPDVIEGGLTGVETLLEGWELRSLYFDHIQLTLAGMKSYDSTTLMASTIVSFTLSENSIFNVFPYLSCHESGSFEEKDRARIVAKLLGQRIIMRGTVHFSWDCSTAQVVRLVSQANMLSPLLNLLGSVQDVSRVFENARITPDWNLAN</sequence>
<feature type="compositionally biased region" description="Basic residues" evidence="2">
    <location>
        <begin position="20"/>
        <end position="30"/>
    </location>
</feature>
<evidence type="ECO:0000256" key="2">
    <source>
        <dbReference type="SAM" id="MobiDB-lite"/>
    </source>
</evidence>
<evidence type="ECO:0000313" key="4">
    <source>
        <dbReference type="Proteomes" id="UP000198211"/>
    </source>
</evidence>
<evidence type="ECO:0008006" key="5">
    <source>
        <dbReference type="Google" id="ProtNLM"/>
    </source>
</evidence>
<dbReference type="OrthoDB" id="10493848at2759"/>
<reference evidence="4" key="1">
    <citation type="submission" date="2017-03" db="EMBL/GenBank/DDBJ databases">
        <title>Phytopthora megakarya and P. palmivora, two closely related causual agents of cacao black pod achieved similar genome size and gene model numbers by different mechanisms.</title>
        <authorList>
            <person name="Ali S."/>
            <person name="Shao J."/>
            <person name="Larry D.J."/>
            <person name="Kronmiller B."/>
            <person name="Shen D."/>
            <person name="Strem M.D."/>
            <person name="Melnick R.L."/>
            <person name="Guiltinan M.J."/>
            <person name="Tyler B.M."/>
            <person name="Meinhardt L.W."/>
            <person name="Bailey B.A."/>
        </authorList>
    </citation>
    <scope>NUCLEOTIDE SEQUENCE [LARGE SCALE GENOMIC DNA]</scope>
    <source>
        <strain evidence="4">zdho120</strain>
    </source>
</reference>
<protein>
    <recommendedName>
        <fullName evidence="5">Bzip transcription factor</fullName>
    </recommendedName>
</protein>
<feature type="region of interest" description="Disordered" evidence="2">
    <location>
        <begin position="1"/>
        <end position="42"/>
    </location>
</feature>
<evidence type="ECO:0000313" key="3">
    <source>
        <dbReference type="EMBL" id="OWZ14853.1"/>
    </source>
</evidence>
<dbReference type="AlphaFoldDB" id="A0A225WAV0"/>
<dbReference type="CDD" id="cd14686">
    <property type="entry name" value="bZIP"/>
    <property type="match status" value="1"/>
</dbReference>
<evidence type="ECO:0000256" key="1">
    <source>
        <dbReference type="SAM" id="Coils"/>
    </source>
</evidence>
<accession>A0A225WAV0</accession>
<keyword evidence="4" id="KW-1185">Reference proteome</keyword>